<dbReference type="GO" id="GO:0008289">
    <property type="term" value="F:lipid binding"/>
    <property type="evidence" value="ECO:0007669"/>
    <property type="project" value="UniProtKB-KW"/>
</dbReference>
<organism evidence="16 17">
    <name type="scientific">Trichonephila inaurata madagascariensis</name>
    <dbReference type="NCBI Taxonomy" id="2747483"/>
    <lineage>
        <taxon>Eukaryota</taxon>
        <taxon>Metazoa</taxon>
        <taxon>Ecdysozoa</taxon>
        <taxon>Arthropoda</taxon>
        <taxon>Chelicerata</taxon>
        <taxon>Arachnida</taxon>
        <taxon>Araneae</taxon>
        <taxon>Araneomorphae</taxon>
        <taxon>Entelegynae</taxon>
        <taxon>Araneoidea</taxon>
        <taxon>Nephilidae</taxon>
        <taxon>Trichonephila</taxon>
        <taxon>Trichonephila inaurata</taxon>
    </lineage>
</organism>
<feature type="coiled-coil region" evidence="13">
    <location>
        <begin position="121"/>
        <end position="162"/>
    </location>
</feature>
<evidence type="ECO:0000259" key="15">
    <source>
        <dbReference type="Pfam" id="PF16026"/>
    </source>
</evidence>
<dbReference type="PANTHER" id="PTHR21771">
    <property type="entry name" value="MITOCHONDRIA-EATING PROTEIN-RELATED"/>
    <property type="match status" value="1"/>
</dbReference>
<comment type="similarity">
    <text evidence="4">Belongs to the MIEAP family.</text>
</comment>
<dbReference type="EMBL" id="BMAV01022381">
    <property type="protein sequence ID" value="GFY77224.1"/>
    <property type="molecule type" value="Genomic_DNA"/>
</dbReference>
<evidence type="ECO:0000256" key="1">
    <source>
        <dbReference type="ARBA" id="ARBA00004294"/>
    </source>
</evidence>
<dbReference type="AlphaFoldDB" id="A0A8X7CLB3"/>
<keyword evidence="6" id="KW-0963">Cytoplasm</keyword>
<feature type="domain" description="Mitochondria-eating protein C-terminal" evidence="15">
    <location>
        <begin position="179"/>
        <end position="376"/>
    </location>
</feature>
<evidence type="ECO:0000256" key="14">
    <source>
        <dbReference type="SAM" id="MobiDB-lite"/>
    </source>
</evidence>
<evidence type="ECO:0000256" key="6">
    <source>
        <dbReference type="ARBA" id="ARBA00022490"/>
    </source>
</evidence>
<keyword evidence="7" id="KW-1000">Mitochondrion outer membrane</keyword>
<evidence type="ECO:0000256" key="5">
    <source>
        <dbReference type="ARBA" id="ARBA00019863"/>
    </source>
</evidence>
<keyword evidence="8 13" id="KW-0175">Coiled coil</keyword>
<evidence type="ECO:0000256" key="10">
    <source>
        <dbReference type="ARBA" id="ARBA00023128"/>
    </source>
</evidence>
<evidence type="ECO:0000256" key="2">
    <source>
        <dbReference type="ARBA" id="ARBA00004305"/>
    </source>
</evidence>
<evidence type="ECO:0000256" key="3">
    <source>
        <dbReference type="ARBA" id="ARBA00004496"/>
    </source>
</evidence>
<dbReference type="GO" id="GO:0005759">
    <property type="term" value="C:mitochondrial matrix"/>
    <property type="evidence" value="ECO:0007669"/>
    <property type="project" value="UniProtKB-SubCell"/>
</dbReference>
<name>A0A8X7CLB3_9ARAC</name>
<dbReference type="GO" id="GO:0035695">
    <property type="term" value="P:mitophagy by internal vacuole formation"/>
    <property type="evidence" value="ECO:0007669"/>
    <property type="project" value="TreeGrafter"/>
</dbReference>
<evidence type="ECO:0000313" key="16">
    <source>
        <dbReference type="EMBL" id="GFY77224.1"/>
    </source>
</evidence>
<evidence type="ECO:0000256" key="9">
    <source>
        <dbReference type="ARBA" id="ARBA00023121"/>
    </source>
</evidence>
<dbReference type="Pfam" id="PF16026">
    <property type="entry name" value="MIEAP"/>
    <property type="match status" value="1"/>
</dbReference>
<feature type="region of interest" description="Disordered" evidence="14">
    <location>
        <begin position="53"/>
        <end position="95"/>
    </location>
</feature>
<evidence type="ECO:0000256" key="13">
    <source>
        <dbReference type="SAM" id="Coils"/>
    </source>
</evidence>
<evidence type="ECO:0000313" key="17">
    <source>
        <dbReference type="Proteomes" id="UP000886998"/>
    </source>
</evidence>
<protein>
    <recommendedName>
        <fullName evidence="5">Mitochondria-eating protein</fullName>
    </recommendedName>
    <alternativeName>
        <fullName evidence="12">Spermatogenesis-associated protein 18</fullName>
    </alternativeName>
</protein>
<dbReference type="InterPro" id="IPR031981">
    <property type="entry name" value="MIEAP_C"/>
</dbReference>
<proteinExistence type="inferred from homology"/>
<evidence type="ECO:0000256" key="8">
    <source>
        <dbReference type="ARBA" id="ARBA00023054"/>
    </source>
</evidence>
<sequence>MCAHIFNPIQKFTDCIGLRIKLTKLRYLKHMAESDWASLLNECADDVVRLHSRSNNSGCSSDPHSESGKSSSRNKQKPVIRNGATKVFPNQDSKSSCSVTLHVPDAQSTASVDSNNSVWKISALNKEIESLRAELDQAKGAITTLQENEQRLKSRLAEQAQKMLERGARFENVCLGENRPTALIRQYGNLYAQARIDTLDALDALVPLRDADELKTKILFSVIALSFRSVQTTLSDMKDQIYSILQAKDMNENDIALNELENGISVYLRKTTETFNLTKNVHEVCTQIYATLYDYPCLKSCTGLVNYVKDCVGLAWCLTNQNPSYVIDYETRTFRKEMHKRFHTSNQASNVIKSYLWPALVEGANGPCVHRGVVLT</sequence>
<comment type="subcellular location">
    <subcellularLocation>
        <location evidence="3">Cytoplasm</location>
    </subcellularLocation>
    <subcellularLocation>
        <location evidence="2">Mitochondrion matrix</location>
    </subcellularLocation>
    <subcellularLocation>
        <location evidence="1">Mitochondrion outer membrane</location>
    </subcellularLocation>
</comment>
<evidence type="ECO:0000256" key="11">
    <source>
        <dbReference type="ARBA" id="ARBA00023136"/>
    </source>
</evidence>
<reference evidence="16" key="1">
    <citation type="submission" date="2020-08" db="EMBL/GenBank/DDBJ databases">
        <title>Multicomponent nature underlies the extraordinary mechanical properties of spider dragline silk.</title>
        <authorList>
            <person name="Kono N."/>
            <person name="Nakamura H."/>
            <person name="Mori M."/>
            <person name="Yoshida Y."/>
            <person name="Ohtoshi R."/>
            <person name="Malay A.D."/>
            <person name="Moran D.A.P."/>
            <person name="Tomita M."/>
            <person name="Numata K."/>
            <person name="Arakawa K."/>
        </authorList>
    </citation>
    <scope>NUCLEOTIDE SEQUENCE</scope>
</reference>
<dbReference type="Proteomes" id="UP000886998">
    <property type="component" value="Unassembled WGS sequence"/>
</dbReference>
<evidence type="ECO:0000256" key="4">
    <source>
        <dbReference type="ARBA" id="ARBA00008233"/>
    </source>
</evidence>
<dbReference type="OrthoDB" id="6047381at2759"/>
<dbReference type="InterPro" id="IPR026169">
    <property type="entry name" value="MIEAP"/>
</dbReference>
<comment type="caution">
    <text evidence="16">The sequence shown here is derived from an EMBL/GenBank/DDBJ whole genome shotgun (WGS) entry which is preliminary data.</text>
</comment>
<keyword evidence="9" id="KW-0446">Lipid-binding</keyword>
<evidence type="ECO:0000256" key="12">
    <source>
        <dbReference type="ARBA" id="ARBA00032687"/>
    </source>
</evidence>
<gene>
    <name evidence="16" type="primary">AVEN_12755_1</name>
    <name evidence="16" type="ORF">TNIN_283691</name>
</gene>
<dbReference type="GO" id="GO:0035694">
    <property type="term" value="P:mitochondrial protein catabolic process"/>
    <property type="evidence" value="ECO:0007669"/>
    <property type="project" value="InterPro"/>
</dbReference>
<accession>A0A8X7CLB3</accession>
<dbReference type="PANTHER" id="PTHR21771:SF1">
    <property type="entry name" value="MITOCHONDRIA-EATING PROTEIN"/>
    <property type="match status" value="1"/>
</dbReference>
<keyword evidence="17" id="KW-1185">Reference proteome</keyword>
<keyword evidence="11" id="KW-0472">Membrane</keyword>
<keyword evidence="10" id="KW-0496">Mitochondrion</keyword>
<feature type="compositionally biased region" description="Polar residues" evidence="14">
    <location>
        <begin position="53"/>
        <end position="71"/>
    </location>
</feature>
<dbReference type="GO" id="GO:0005741">
    <property type="term" value="C:mitochondrial outer membrane"/>
    <property type="evidence" value="ECO:0007669"/>
    <property type="project" value="UniProtKB-SubCell"/>
</dbReference>
<evidence type="ECO:0000256" key="7">
    <source>
        <dbReference type="ARBA" id="ARBA00022787"/>
    </source>
</evidence>